<dbReference type="EMBL" id="UOFG01000163">
    <property type="protein sequence ID" value="VAW62073.1"/>
    <property type="molecule type" value="Genomic_DNA"/>
</dbReference>
<organism evidence="1">
    <name type="scientific">hydrothermal vent metagenome</name>
    <dbReference type="NCBI Taxonomy" id="652676"/>
    <lineage>
        <taxon>unclassified sequences</taxon>
        <taxon>metagenomes</taxon>
        <taxon>ecological metagenomes</taxon>
    </lineage>
</organism>
<gene>
    <name evidence="1" type="ORF">MNBD_GAMMA11-932</name>
</gene>
<dbReference type="AlphaFoldDB" id="A0A3B0XCL2"/>
<evidence type="ECO:0008006" key="2">
    <source>
        <dbReference type="Google" id="ProtNLM"/>
    </source>
</evidence>
<evidence type="ECO:0000313" key="1">
    <source>
        <dbReference type="EMBL" id="VAW62073.1"/>
    </source>
</evidence>
<sequence>MFGSMFKGIFGDKNEEAPRVLEKIDQLKIGDMLDMSDSFGLPKSIREQSFEVKSIDSYYYDERPETEWELLSADKKPVFVSMDSEDNDTEACFSLQLKRKDVEAILGWDRLVSVLDAAEGADIELKPSEQYDGWLADTYHCVEFNNRASYLDGDHRGKNTAPGNREEFRYSKFVSQDETKSFEIERWSKNEIDVFVAVLRPVSDIKDFWPKS</sequence>
<accession>A0A3B0XCL2</accession>
<protein>
    <recommendedName>
        <fullName evidence="2">DUF4178 domain-containing protein</fullName>
    </recommendedName>
</protein>
<proteinExistence type="predicted"/>
<reference evidence="1" key="1">
    <citation type="submission" date="2018-06" db="EMBL/GenBank/DDBJ databases">
        <authorList>
            <person name="Zhirakovskaya E."/>
        </authorList>
    </citation>
    <scope>NUCLEOTIDE SEQUENCE</scope>
</reference>
<name>A0A3B0XCL2_9ZZZZ</name>